<comment type="caution">
    <text evidence="2">The sequence shown here is derived from an EMBL/GenBank/DDBJ whole genome shotgun (WGS) entry which is preliminary data.</text>
</comment>
<evidence type="ECO:0000313" key="3">
    <source>
        <dbReference type="Proteomes" id="UP000299102"/>
    </source>
</evidence>
<dbReference type="EMBL" id="BGZK01000179">
    <property type="protein sequence ID" value="GBP26329.1"/>
    <property type="molecule type" value="Genomic_DNA"/>
</dbReference>
<proteinExistence type="predicted"/>
<keyword evidence="1" id="KW-0812">Transmembrane</keyword>
<evidence type="ECO:0000256" key="1">
    <source>
        <dbReference type="SAM" id="Phobius"/>
    </source>
</evidence>
<reference evidence="2 3" key="1">
    <citation type="journal article" date="2019" name="Commun. Biol.">
        <title>The bagworm genome reveals a unique fibroin gene that provides high tensile strength.</title>
        <authorList>
            <person name="Kono N."/>
            <person name="Nakamura H."/>
            <person name="Ohtoshi R."/>
            <person name="Tomita M."/>
            <person name="Numata K."/>
            <person name="Arakawa K."/>
        </authorList>
    </citation>
    <scope>NUCLEOTIDE SEQUENCE [LARGE SCALE GENOMIC DNA]</scope>
</reference>
<sequence>MYFGGVVVSLAFVLCSIRVHAVVLLQSGSAFVPSFIRFLLAAFVMALTTGTGRHSSINCNARAIPLRSLLHNEKRFTSGKASRRLVLSLNRTVYTCSSPISVMAFSSLFSRG</sequence>
<accession>A0A4C1UJ28</accession>
<dbReference type="Proteomes" id="UP000299102">
    <property type="component" value="Unassembled WGS sequence"/>
</dbReference>
<keyword evidence="3" id="KW-1185">Reference proteome</keyword>
<protein>
    <submittedName>
        <fullName evidence="2">Uncharacterized protein</fullName>
    </submittedName>
</protein>
<keyword evidence="1" id="KW-0472">Membrane</keyword>
<dbReference type="AlphaFoldDB" id="A0A4C1UJ28"/>
<feature type="transmembrane region" description="Helical" evidence="1">
    <location>
        <begin position="31"/>
        <end position="48"/>
    </location>
</feature>
<gene>
    <name evidence="2" type="ORF">EVAR_95500_1</name>
</gene>
<name>A0A4C1UJ28_EUMVA</name>
<evidence type="ECO:0000313" key="2">
    <source>
        <dbReference type="EMBL" id="GBP26329.1"/>
    </source>
</evidence>
<keyword evidence="1" id="KW-1133">Transmembrane helix</keyword>
<organism evidence="2 3">
    <name type="scientific">Eumeta variegata</name>
    <name type="common">Bagworm moth</name>
    <name type="synonym">Eumeta japonica</name>
    <dbReference type="NCBI Taxonomy" id="151549"/>
    <lineage>
        <taxon>Eukaryota</taxon>
        <taxon>Metazoa</taxon>
        <taxon>Ecdysozoa</taxon>
        <taxon>Arthropoda</taxon>
        <taxon>Hexapoda</taxon>
        <taxon>Insecta</taxon>
        <taxon>Pterygota</taxon>
        <taxon>Neoptera</taxon>
        <taxon>Endopterygota</taxon>
        <taxon>Lepidoptera</taxon>
        <taxon>Glossata</taxon>
        <taxon>Ditrysia</taxon>
        <taxon>Tineoidea</taxon>
        <taxon>Psychidae</taxon>
        <taxon>Oiketicinae</taxon>
        <taxon>Eumeta</taxon>
    </lineage>
</organism>